<dbReference type="RefSeq" id="XP_008080416.1">
    <property type="nucleotide sequence ID" value="XM_008082225.1"/>
</dbReference>
<accession>S3D5L2</accession>
<proteinExistence type="predicted"/>
<gene>
    <name evidence="2" type="ORF">GLAREA_07537</name>
</gene>
<evidence type="ECO:0000313" key="2">
    <source>
        <dbReference type="EMBL" id="EPE32404.1"/>
    </source>
</evidence>
<feature type="region of interest" description="Disordered" evidence="1">
    <location>
        <begin position="1"/>
        <end position="53"/>
    </location>
</feature>
<feature type="compositionally biased region" description="Polar residues" evidence="1">
    <location>
        <begin position="21"/>
        <end position="31"/>
    </location>
</feature>
<dbReference type="AlphaFoldDB" id="S3D5L2"/>
<organism evidence="2 3">
    <name type="scientific">Glarea lozoyensis (strain ATCC 20868 / MF5171)</name>
    <dbReference type="NCBI Taxonomy" id="1116229"/>
    <lineage>
        <taxon>Eukaryota</taxon>
        <taxon>Fungi</taxon>
        <taxon>Dikarya</taxon>
        <taxon>Ascomycota</taxon>
        <taxon>Pezizomycotina</taxon>
        <taxon>Leotiomycetes</taxon>
        <taxon>Helotiales</taxon>
        <taxon>Helotiaceae</taxon>
        <taxon>Glarea</taxon>
    </lineage>
</organism>
<evidence type="ECO:0000313" key="3">
    <source>
        <dbReference type="Proteomes" id="UP000016922"/>
    </source>
</evidence>
<name>S3D5L2_GLAL2</name>
<protein>
    <submittedName>
        <fullName evidence="2">Uncharacterized protein</fullName>
    </submittedName>
</protein>
<dbReference type="KEGG" id="glz:GLAREA_07537"/>
<dbReference type="GeneID" id="19466590"/>
<dbReference type="Proteomes" id="UP000016922">
    <property type="component" value="Unassembled WGS sequence"/>
</dbReference>
<keyword evidence="3" id="KW-1185">Reference proteome</keyword>
<dbReference type="HOGENOM" id="CLU_2399871_0_0_1"/>
<reference evidence="2 3" key="1">
    <citation type="journal article" date="2013" name="BMC Genomics">
        <title>Genomics-driven discovery of the pneumocandin biosynthetic gene cluster in the fungus Glarea lozoyensis.</title>
        <authorList>
            <person name="Chen L."/>
            <person name="Yue Q."/>
            <person name="Zhang X."/>
            <person name="Xiang M."/>
            <person name="Wang C."/>
            <person name="Li S."/>
            <person name="Che Y."/>
            <person name="Ortiz-Lopez F.J."/>
            <person name="Bills G.F."/>
            <person name="Liu X."/>
            <person name="An Z."/>
        </authorList>
    </citation>
    <scope>NUCLEOTIDE SEQUENCE [LARGE SCALE GENOMIC DNA]</scope>
    <source>
        <strain evidence="3">ATCC 20868 / MF5171</strain>
    </source>
</reference>
<evidence type="ECO:0000256" key="1">
    <source>
        <dbReference type="SAM" id="MobiDB-lite"/>
    </source>
</evidence>
<dbReference type="EMBL" id="KE145359">
    <property type="protein sequence ID" value="EPE32404.1"/>
    <property type="molecule type" value="Genomic_DNA"/>
</dbReference>
<sequence length="93" mass="10412">MVYRALQPPGVASDRCHDKMTASSRDSVFHTSRTKPQRPNGSRPRENPRNLGPEETFHLTMAILRINNRAGGGVATLRVQYQSFPHPNLELCA</sequence>